<reference evidence="1 2" key="1">
    <citation type="submission" date="2019-09" db="EMBL/GenBank/DDBJ databases">
        <title>Draft genome sequence of Ginsengibacter sp. BR5-29.</title>
        <authorList>
            <person name="Im W.-T."/>
        </authorList>
    </citation>
    <scope>NUCLEOTIDE SEQUENCE [LARGE SCALE GENOMIC DNA]</scope>
    <source>
        <strain evidence="1 2">BR5-29</strain>
    </source>
</reference>
<organism evidence="1 2">
    <name type="scientific">Ginsengibacter hankyongi</name>
    <dbReference type="NCBI Taxonomy" id="2607284"/>
    <lineage>
        <taxon>Bacteria</taxon>
        <taxon>Pseudomonadati</taxon>
        <taxon>Bacteroidota</taxon>
        <taxon>Chitinophagia</taxon>
        <taxon>Chitinophagales</taxon>
        <taxon>Chitinophagaceae</taxon>
        <taxon>Ginsengibacter</taxon>
    </lineage>
</organism>
<dbReference type="EMBL" id="VYQF01000010">
    <property type="protein sequence ID" value="KAA9035895.1"/>
    <property type="molecule type" value="Genomic_DNA"/>
</dbReference>
<dbReference type="Gene3D" id="1.25.40.380">
    <property type="entry name" value="Protein of unknown function DUF1810"/>
    <property type="match status" value="1"/>
</dbReference>
<dbReference type="InterPro" id="IPR036287">
    <property type="entry name" value="Rv1873-like_sf"/>
</dbReference>
<dbReference type="RefSeq" id="WP_150416722.1">
    <property type="nucleotide sequence ID" value="NZ_VYQF01000010.1"/>
</dbReference>
<dbReference type="Pfam" id="PF08837">
    <property type="entry name" value="DUF1810"/>
    <property type="match status" value="1"/>
</dbReference>
<dbReference type="InterPro" id="IPR014937">
    <property type="entry name" value="DUF1810"/>
</dbReference>
<keyword evidence="2" id="KW-1185">Reference proteome</keyword>
<name>A0A5J5IFY8_9BACT</name>
<proteinExistence type="predicted"/>
<dbReference type="PIRSF" id="PIRSF008546">
    <property type="entry name" value="UCP008546"/>
    <property type="match status" value="1"/>
</dbReference>
<protein>
    <submittedName>
        <fullName evidence="1">DUF1810 domain-containing protein</fullName>
    </submittedName>
</protein>
<evidence type="ECO:0000313" key="1">
    <source>
        <dbReference type="EMBL" id="KAA9035895.1"/>
    </source>
</evidence>
<accession>A0A5J5IFY8</accession>
<dbReference type="SUPFAM" id="SSF140736">
    <property type="entry name" value="Rv1873-like"/>
    <property type="match status" value="1"/>
</dbReference>
<comment type="caution">
    <text evidence="1">The sequence shown here is derived from an EMBL/GenBank/DDBJ whole genome shotgun (WGS) entry which is preliminary data.</text>
</comment>
<evidence type="ECO:0000313" key="2">
    <source>
        <dbReference type="Proteomes" id="UP000326903"/>
    </source>
</evidence>
<dbReference type="Proteomes" id="UP000326903">
    <property type="component" value="Unassembled WGS sequence"/>
</dbReference>
<sequence>MTDTSINRFVKAQENIYVQVVKELQNGKKTSHWMWFIFPQIEGLGLSSTSKYYSIKTIAEAKEYLEHPVLGKRLVECSNILLMHEGKTAENIFGYPDYMKLQSSMTLFNFIDPGSTVFSNMLAKYFDSGKDMKTIMILHSMQKAG</sequence>
<gene>
    <name evidence="1" type="ORF">FW778_20310</name>
</gene>
<dbReference type="AlphaFoldDB" id="A0A5J5IFY8"/>